<keyword evidence="4" id="KW-0233">DNA recombination</keyword>
<evidence type="ECO:0000259" key="6">
    <source>
        <dbReference type="PROSITE" id="PS50531"/>
    </source>
</evidence>
<evidence type="ECO:0000313" key="8">
    <source>
        <dbReference type="Proteomes" id="UP000619479"/>
    </source>
</evidence>
<evidence type="ECO:0000256" key="4">
    <source>
        <dbReference type="ARBA" id="ARBA00023172"/>
    </source>
</evidence>
<keyword evidence="3" id="KW-0238">DNA-binding</keyword>
<accession>A0A919MB19</accession>
<dbReference type="InterPro" id="IPR017894">
    <property type="entry name" value="HTH_IS21_transposase_type"/>
</dbReference>
<feature type="compositionally biased region" description="Basic and acidic residues" evidence="5">
    <location>
        <begin position="499"/>
        <end position="512"/>
    </location>
</feature>
<feature type="domain" description="HTH IS21-type" evidence="6">
    <location>
        <begin position="7"/>
        <end position="70"/>
    </location>
</feature>
<dbReference type="Pfam" id="PF22483">
    <property type="entry name" value="Mu-transpos_C_2"/>
    <property type="match status" value="1"/>
</dbReference>
<comment type="similarity">
    <text evidence="1">Belongs to the transposase IS21/IS408/IS1162 family.</text>
</comment>
<evidence type="ECO:0000313" key="7">
    <source>
        <dbReference type="EMBL" id="GID71123.1"/>
    </source>
</evidence>
<reference evidence="7" key="1">
    <citation type="submission" date="2021-01" db="EMBL/GenBank/DDBJ databases">
        <title>Whole genome shotgun sequence of Actinoplanes cyaneus NBRC 14990.</title>
        <authorList>
            <person name="Komaki H."/>
            <person name="Tamura T."/>
        </authorList>
    </citation>
    <scope>NUCLEOTIDE SEQUENCE</scope>
    <source>
        <strain evidence="7">NBRC 14990</strain>
    </source>
</reference>
<dbReference type="NCBIfam" id="NF033546">
    <property type="entry name" value="transpos_IS21"/>
    <property type="match status" value="1"/>
</dbReference>
<feature type="region of interest" description="Disordered" evidence="5">
    <location>
        <begin position="477"/>
        <end position="548"/>
    </location>
</feature>
<protein>
    <submittedName>
        <fullName evidence="7">Transposase</fullName>
    </submittedName>
</protein>
<gene>
    <name evidence="7" type="primary">istA</name>
    <name evidence="7" type="ORF">Acy02nite_90040</name>
</gene>
<keyword evidence="8" id="KW-1185">Reference proteome</keyword>
<proteinExistence type="inferred from homology"/>
<dbReference type="PANTHER" id="PTHR35004">
    <property type="entry name" value="TRANSPOSASE RV3428C-RELATED"/>
    <property type="match status" value="1"/>
</dbReference>
<dbReference type="InterPro" id="IPR054353">
    <property type="entry name" value="IstA-like_C"/>
</dbReference>
<evidence type="ECO:0000256" key="3">
    <source>
        <dbReference type="ARBA" id="ARBA00023125"/>
    </source>
</evidence>
<name>A0A919MB19_9ACTN</name>
<dbReference type="GO" id="GO:0032196">
    <property type="term" value="P:transposition"/>
    <property type="evidence" value="ECO:0007669"/>
    <property type="project" value="UniProtKB-KW"/>
</dbReference>
<dbReference type="AlphaFoldDB" id="A0A919MB19"/>
<keyword evidence="2" id="KW-0815">Transposition</keyword>
<dbReference type="GO" id="GO:0003677">
    <property type="term" value="F:DNA binding"/>
    <property type="evidence" value="ECO:0007669"/>
    <property type="project" value="UniProtKB-KW"/>
</dbReference>
<dbReference type="Proteomes" id="UP000619479">
    <property type="component" value="Unassembled WGS sequence"/>
</dbReference>
<evidence type="ECO:0000256" key="2">
    <source>
        <dbReference type="ARBA" id="ARBA00022578"/>
    </source>
</evidence>
<organism evidence="7 8">
    <name type="scientific">Actinoplanes cyaneus</name>
    <dbReference type="NCBI Taxonomy" id="52696"/>
    <lineage>
        <taxon>Bacteria</taxon>
        <taxon>Bacillati</taxon>
        <taxon>Actinomycetota</taxon>
        <taxon>Actinomycetes</taxon>
        <taxon>Micromonosporales</taxon>
        <taxon>Micromonosporaceae</taxon>
        <taxon>Actinoplanes</taxon>
    </lineage>
</organism>
<dbReference type="PROSITE" id="PS50531">
    <property type="entry name" value="HTH_IS21"/>
    <property type="match status" value="1"/>
</dbReference>
<evidence type="ECO:0000256" key="5">
    <source>
        <dbReference type="SAM" id="MobiDB-lite"/>
    </source>
</evidence>
<dbReference type="EMBL" id="BOMH01000099">
    <property type="protein sequence ID" value="GID71123.1"/>
    <property type="molecule type" value="Genomic_DNA"/>
</dbReference>
<dbReference type="RefSeq" id="WP_203755868.1">
    <property type="nucleotide sequence ID" value="NZ_BAAAUC010000099.1"/>
</dbReference>
<dbReference type="GO" id="GO:0006310">
    <property type="term" value="P:DNA recombination"/>
    <property type="evidence" value="ECO:0007669"/>
    <property type="project" value="UniProtKB-KW"/>
</dbReference>
<comment type="caution">
    <text evidence="7">The sequence shown here is derived from an EMBL/GenBank/DDBJ whole genome shotgun (WGS) entry which is preliminary data.</text>
</comment>
<sequence>MARSRVELFEAIRRDYRRGVSLRGLAERYGVHRRVVRQAVDSAEPPPARKAPVRAAPRLEPFKAAIDAMLTADLTAPRKQRHTVRRVLARLVAENAAGDLSYSTVRDYVAVRRRELAAEAGRGRQEAFIVQTHRPGEEAEVDFGELWIRLAGVPTKVYLFALRMSYSGKAHRVFASQGQEAFIEGHLHAFDVLGGMPTVKIRYDNLRSAVSRVLFGRNRTESQRWVLFRSTMGFEAFYCMPGIAGAHEKGGVEGDIGRFRRNHLVPVPEVATLAALNAMIEDADRADDDRRLEHRLRTVGQDFGVEQPLLVALPVDRFEPGRVLTPKVNRYGLVGVRQSHYSVPARFIGLTVRVVLRASEVIVFDGRTEIARHERSVVKKSQTFVLDHYLEVLLRKPGALPGSTALAQAREAGVFTMAHEAFWAAAVKAHGDADGTRALIDVLLLHRRLPAADVIAGITIALHAGATSADVVAMEARRAQQVSRPDPGSTGAEPPATAREQRRVVSLTERRLAALPPDSRPLPSVAHYDQLLRRRAAGPAPPQQGEVS</sequence>
<dbReference type="PANTHER" id="PTHR35004:SF7">
    <property type="entry name" value="INTEGRASE PROTEIN"/>
    <property type="match status" value="1"/>
</dbReference>
<evidence type="ECO:0000256" key="1">
    <source>
        <dbReference type="ARBA" id="ARBA00009277"/>
    </source>
</evidence>